<protein>
    <submittedName>
        <fullName evidence="1">Uncharacterized protein</fullName>
    </submittedName>
</protein>
<accession>A0ABR4CL75</accession>
<evidence type="ECO:0000313" key="1">
    <source>
        <dbReference type="EMBL" id="KAL2070698.1"/>
    </source>
</evidence>
<comment type="caution">
    <text evidence="1">The sequence shown here is derived from an EMBL/GenBank/DDBJ whole genome shotgun (WGS) entry which is preliminary data.</text>
</comment>
<reference evidence="1 2" key="1">
    <citation type="journal article" date="2024" name="Commun. Biol.">
        <title>Comparative genomic analysis of thermophilic fungi reveals convergent evolutionary adaptations and gene losses.</title>
        <authorList>
            <person name="Steindorff A.S."/>
            <person name="Aguilar-Pontes M.V."/>
            <person name="Robinson A.J."/>
            <person name="Andreopoulos B."/>
            <person name="LaButti K."/>
            <person name="Kuo A."/>
            <person name="Mondo S."/>
            <person name="Riley R."/>
            <person name="Otillar R."/>
            <person name="Haridas S."/>
            <person name="Lipzen A."/>
            <person name="Grimwood J."/>
            <person name="Schmutz J."/>
            <person name="Clum A."/>
            <person name="Reid I.D."/>
            <person name="Moisan M.C."/>
            <person name="Butler G."/>
            <person name="Nguyen T.T.M."/>
            <person name="Dewar K."/>
            <person name="Conant G."/>
            <person name="Drula E."/>
            <person name="Henrissat B."/>
            <person name="Hansel C."/>
            <person name="Singer S."/>
            <person name="Hutchinson M.I."/>
            <person name="de Vries R.P."/>
            <person name="Natvig D.O."/>
            <person name="Powell A.J."/>
            <person name="Tsang A."/>
            <person name="Grigoriev I.V."/>
        </authorList>
    </citation>
    <scope>NUCLEOTIDE SEQUENCE [LARGE SCALE GENOMIC DNA]</scope>
    <source>
        <strain evidence="1 2">CBS 494.80</strain>
    </source>
</reference>
<name>A0ABR4CL75_9HELO</name>
<dbReference type="Proteomes" id="UP001595075">
    <property type="component" value="Unassembled WGS sequence"/>
</dbReference>
<feature type="non-terminal residue" evidence="1">
    <location>
        <position position="79"/>
    </location>
</feature>
<organism evidence="1 2">
    <name type="scientific">Oculimacula yallundae</name>
    <dbReference type="NCBI Taxonomy" id="86028"/>
    <lineage>
        <taxon>Eukaryota</taxon>
        <taxon>Fungi</taxon>
        <taxon>Dikarya</taxon>
        <taxon>Ascomycota</taxon>
        <taxon>Pezizomycotina</taxon>
        <taxon>Leotiomycetes</taxon>
        <taxon>Helotiales</taxon>
        <taxon>Ploettnerulaceae</taxon>
        <taxon>Oculimacula</taxon>
    </lineage>
</organism>
<proteinExistence type="predicted"/>
<sequence>MALDPFCINFETDKESTRGLSSTGIDMDVESTNETARIRDDHSDVDILALTGPGRVQLLSGDMAIFWHGLKNFIVGGPP</sequence>
<keyword evidence="2" id="KW-1185">Reference proteome</keyword>
<gene>
    <name evidence="1" type="ORF">VTL71DRAFT_13724</name>
</gene>
<dbReference type="EMBL" id="JAZHXI010000006">
    <property type="protein sequence ID" value="KAL2070698.1"/>
    <property type="molecule type" value="Genomic_DNA"/>
</dbReference>
<evidence type="ECO:0000313" key="2">
    <source>
        <dbReference type="Proteomes" id="UP001595075"/>
    </source>
</evidence>